<keyword evidence="3" id="KW-1185">Reference proteome</keyword>
<dbReference type="HOGENOM" id="CLU_1417772_0_0_1"/>
<gene>
    <name evidence="2" type="ORF">TTHERM_00624380</name>
</gene>
<organism evidence="2 3">
    <name type="scientific">Tetrahymena thermophila (strain SB210)</name>
    <dbReference type="NCBI Taxonomy" id="312017"/>
    <lineage>
        <taxon>Eukaryota</taxon>
        <taxon>Sar</taxon>
        <taxon>Alveolata</taxon>
        <taxon>Ciliophora</taxon>
        <taxon>Intramacronucleata</taxon>
        <taxon>Oligohymenophorea</taxon>
        <taxon>Hymenostomatida</taxon>
        <taxon>Tetrahymenina</taxon>
        <taxon>Tetrahymenidae</taxon>
        <taxon>Tetrahymena</taxon>
    </lineage>
</organism>
<dbReference type="InParanoid" id="Q240U5"/>
<feature type="region of interest" description="Disordered" evidence="1">
    <location>
        <begin position="1"/>
        <end position="23"/>
    </location>
</feature>
<feature type="region of interest" description="Disordered" evidence="1">
    <location>
        <begin position="135"/>
        <end position="157"/>
    </location>
</feature>
<dbReference type="EMBL" id="GG662540">
    <property type="protein sequence ID" value="EAS02319.4"/>
    <property type="molecule type" value="Genomic_DNA"/>
</dbReference>
<dbReference type="GeneID" id="7828541"/>
<dbReference type="KEGG" id="tet:TTHERM_00624380"/>
<feature type="compositionally biased region" description="Polar residues" evidence="1">
    <location>
        <begin position="171"/>
        <end position="186"/>
    </location>
</feature>
<evidence type="ECO:0000313" key="2">
    <source>
        <dbReference type="EMBL" id="EAS02319.4"/>
    </source>
</evidence>
<dbReference type="RefSeq" id="XP_001022564.4">
    <property type="nucleotide sequence ID" value="XM_001022564.4"/>
</dbReference>
<proteinExistence type="predicted"/>
<feature type="compositionally biased region" description="Polar residues" evidence="1">
    <location>
        <begin position="243"/>
        <end position="258"/>
    </location>
</feature>
<sequence>MKSTGRISDIIPGNRRTETSHNQSIQGDQFLGDTQQTIQSINQQTINNNNIKNNLQMQMETDSRFKMSDSYQHLFKDINSYLEEIKKSAENNDDILKDMQQQSEKLGTCITYLRQFMFMHNIHFDNSKFLNEQNQQSEYESNTNLRNTNKSNTIKSQQKIRQQNTAFFSKSKASQVINNPSTQELVSQKRDKSPITNTNQQNYVVNQTNDLYQHQNSQQSQANPPSKLSNMLSSILQDRKSKPNANNSKSGIISTKKV</sequence>
<evidence type="ECO:0000256" key="1">
    <source>
        <dbReference type="SAM" id="MobiDB-lite"/>
    </source>
</evidence>
<accession>Q240U5</accession>
<evidence type="ECO:0000313" key="3">
    <source>
        <dbReference type="Proteomes" id="UP000009168"/>
    </source>
</evidence>
<reference evidence="3" key="1">
    <citation type="journal article" date="2006" name="PLoS Biol.">
        <title>Macronuclear genome sequence of the ciliate Tetrahymena thermophila, a model eukaryote.</title>
        <authorList>
            <person name="Eisen J.A."/>
            <person name="Coyne R.S."/>
            <person name="Wu M."/>
            <person name="Wu D."/>
            <person name="Thiagarajan M."/>
            <person name="Wortman J.R."/>
            <person name="Badger J.H."/>
            <person name="Ren Q."/>
            <person name="Amedeo P."/>
            <person name="Jones K.M."/>
            <person name="Tallon L.J."/>
            <person name="Delcher A.L."/>
            <person name="Salzberg S.L."/>
            <person name="Silva J.C."/>
            <person name="Haas B.J."/>
            <person name="Majoros W.H."/>
            <person name="Farzad M."/>
            <person name="Carlton J.M."/>
            <person name="Smith R.K. Jr."/>
            <person name="Garg J."/>
            <person name="Pearlman R.E."/>
            <person name="Karrer K.M."/>
            <person name="Sun L."/>
            <person name="Manning G."/>
            <person name="Elde N.C."/>
            <person name="Turkewitz A.P."/>
            <person name="Asai D.J."/>
            <person name="Wilkes D.E."/>
            <person name="Wang Y."/>
            <person name="Cai H."/>
            <person name="Collins K."/>
            <person name="Stewart B.A."/>
            <person name="Lee S.R."/>
            <person name="Wilamowska K."/>
            <person name="Weinberg Z."/>
            <person name="Ruzzo W.L."/>
            <person name="Wloga D."/>
            <person name="Gaertig J."/>
            <person name="Frankel J."/>
            <person name="Tsao C.-C."/>
            <person name="Gorovsky M.A."/>
            <person name="Keeling P.J."/>
            <person name="Waller R.F."/>
            <person name="Patron N.J."/>
            <person name="Cherry J.M."/>
            <person name="Stover N.A."/>
            <person name="Krieger C.J."/>
            <person name="del Toro C."/>
            <person name="Ryder H.F."/>
            <person name="Williamson S.C."/>
            <person name="Barbeau R.A."/>
            <person name="Hamilton E.P."/>
            <person name="Orias E."/>
        </authorList>
    </citation>
    <scope>NUCLEOTIDE SEQUENCE [LARGE SCALE GENOMIC DNA]</scope>
    <source>
        <strain evidence="3">SB210</strain>
    </source>
</reference>
<name>Q240U5_TETTS</name>
<feature type="region of interest" description="Disordered" evidence="1">
    <location>
        <begin position="236"/>
        <end position="258"/>
    </location>
</feature>
<dbReference type="Proteomes" id="UP000009168">
    <property type="component" value="Unassembled WGS sequence"/>
</dbReference>
<dbReference type="AlphaFoldDB" id="Q240U5"/>
<feature type="region of interest" description="Disordered" evidence="1">
    <location>
        <begin position="171"/>
        <end position="199"/>
    </location>
</feature>
<protein>
    <submittedName>
        <fullName evidence="2">Uncharacterized protein</fullName>
    </submittedName>
</protein>